<evidence type="ECO:0000313" key="1">
    <source>
        <dbReference type="EMBL" id="KAI3810741.1"/>
    </source>
</evidence>
<accession>A0ACB9ISE2</accession>
<proteinExistence type="predicted"/>
<reference evidence="1 2" key="2">
    <citation type="journal article" date="2022" name="Mol. Ecol. Resour.">
        <title>The genomes of chicory, endive, great burdock and yacon provide insights into Asteraceae paleo-polyploidization history and plant inulin production.</title>
        <authorList>
            <person name="Fan W."/>
            <person name="Wang S."/>
            <person name="Wang H."/>
            <person name="Wang A."/>
            <person name="Jiang F."/>
            <person name="Liu H."/>
            <person name="Zhao H."/>
            <person name="Xu D."/>
            <person name="Zhang Y."/>
        </authorList>
    </citation>
    <scope>NUCLEOTIDE SEQUENCE [LARGE SCALE GENOMIC DNA]</scope>
    <source>
        <strain evidence="2">cv. Yunnan</strain>
        <tissue evidence="1">Leaves</tissue>
    </source>
</reference>
<reference evidence="2" key="1">
    <citation type="journal article" date="2022" name="Mol. Ecol. Resour.">
        <title>The genomes of chicory, endive, great burdock and yacon provide insights into Asteraceae palaeo-polyploidization history and plant inulin production.</title>
        <authorList>
            <person name="Fan W."/>
            <person name="Wang S."/>
            <person name="Wang H."/>
            <person name="Wang A."/>
            <person name="Jiang F."/>
            <person name="Liu H."/>
            <person name="Zhao H."/>
            <person name="Xu D."/>
            <person name="Zhang Y."/>
        </authorList>
    </citation>
    <scope>NUCLEOTIDE SEQUENCE [LARGE SCALE GENOMIC DNA]</scope>
    <source>
        <strain evidence="2">cv. Yunnan</strain>
    </source>
</reference>
<gene>
    <name evidence="1" type="ORF">L1987_20363</name>
</gene>
<organism evidence="1 2">
    <name type="scientific">Smallanthus sonchifolius</name>
    <dbReference type="NCBI Taxonomy" id="185202"/>
    <lineage>
        <taxon>Eukaryota</taxon>
        <taxon>Viridiplantae</taxon>
        <taxon>Streptophyta</taxon>
        <taxon>Embryophyta</taxon>
        <taxon>Tracheophyta</taxon>
        <taxon>Spermatophyta</taxon>
        <taxon>Magnoliopsida</taxon>
        <taxon>eudicotyledons</taxon>
        <taxon>Gunneridae</taxon>
        <taxon>Pentapetalae</taxon>
        <taxon>asterids</taxon>
        <taxon>campanulids</taxon>
        <taxon>Asterales</taxon>
        <taxon>Asteraceae</taxon>
        <taxon>Asteroideae</taxon>
        <taxon>Heliantheae alliance</taxon>
        <taxon>Millerieae</taxon>
        <taxon>Smallanthus</taxon>
    </lineage>
</organism>
<evidence type="ECO:0000313" key="2">
    <source>
        <dbReference type="Proteomes" id="UP001056120"/>
    </source>
</evidence>
<dbReference type="EMBL" id="CM042024">
    <property type="protein sequence ID" value="KAI3810741.1"/>
    <property type="molecule type" value="Genomic_DNA"/>
</dbReference>
<comment type="caution">
    <text evidence="1">The sequence shown here is derived from an EMBL/GenBank/DDBJ whole genome shotgun (WGS) entry which is preliminary data.</text>
</comment>
<name>A0ACB9ISE2_9ASTR</name>
<keyword evidence="2" id="KW-1185">Reference proteome</keyword>
<dbReference type="Proteomes" id="UP001056120">
    <property type="component" value="Linkage Group LG07"/>
</dbReference>
<protein>
    <submittedName>
        <fullName evidence="1">Uncharacterized protein</fullName>
    </submittedName>
</protein>
<sequence>MVAAVAARPADPLRRQCLPRAVPPRGGPVSGPGKTTTPYPARKIKCTGETYLIKVVDCGGGAAAGGGGVRDWRLERMVVAVATVVEDGGNGGGGQW</sequence>